<evidence type="ECO:0000256" key="7">
    <source>
        <dbReference type="PROSITE-ProRule" id="PRU01091"/>
    </source>
</evidence>
<dbReference type="FunFam" id="3.40.50.2300:FF:000001">
    <property type="entry name" value="DNA-binding response regulator PhoB"/>
    <property type="match status" value="1"/>
</dbReference>
<dbReference type="GO" id="GO:0032993">
    <property type="term" value="C:protein-DNA complex"/>
    <property type="evidence" value="ECO:0007669"/>
    <property type="project" value="TreeGrafter"/>
</dbReference>
<dbReference type="CDD" id="cd00383">
    <property type="entry name" value="trans_reg_C"/>
    <property type="match status" value="1"/>
</dbReference>
<dbReference type="PROSITE" id="PS51755">
    <property type="entry name" value="OMPR_PHOB"/>
    <property type="match status" value="1"/>
</dbReference>
<dbReference type="InterPro" id="IPR001789">
    <property type="entry name" value="Sig_transdc_resp-reg_receiver"/>
</dbReference>
<dbReference type="EMBL" id="RLIH01000002">
    <property type="protein sequence ID" value="RVU55604.1"/>
    <property type="molecule type" value="Genomic_DNA"/>
</dbReference>
<evidence type="ECO:0000256" key="1">
    <source>
        <dbReference type="ARBA" id="ARBA00022553"/>
    </source>
</evidence>
<dbReference type="Proteomes" id="UP000288812">
    <property type="component" value="Unassembled WGS sequence"/>
</dbReference>
<keyword evidence="3" id="KW-0805">Transcription regulation</keyword>
<dbReference type="CDD" id="cd17574">
    <property type="entry name" value="REC_OmpR"/>
    <property type="match status" value="1"/>
</dbReference>
<dbReference type="AlphaFoldDB" id="A0A437S9T2"/>
<evidence type="ECO:0000313" key="10">
    <source>
        <dbReference type="EMBL" id="RVU55604.1"/>
    </source>
</evidence>
<evidence type="ECO:0000256" key="4">
    <source>
        <dbReference type="ARBA" id="ARBA00023125"/>
    </source>
</evidence>
<dbReference type="Pfam" id="PF00486">
    <property type="entry name" value="Trans_reg_C"/>
    <property type="match status" value="1"/>
</dbReference>
<keyword evidence="4 7" id="KW-0238">DNA-binding</keyword>
<dbReference type="RefSeq" id="WP_127723449.1">
    <property type="nucleotide sequence ID" value="NZ_RLIH01000002.1"/>
</dbReference>
<dbReference type="GO" id="GO:0000156">
    <property type="term" value="F:phosphorelay response regulator activity"/>
    <property type="evidence" value="ECO:0007669"/>
    <property type="project" value="TreeGrafter"/>
</dbReference>
<evidence type="ECO:0000256" key="5">
    <source>
        <dbReference type="ARBA" id="ARBA00023163"/>
    </source>
</evidence>
<name>A0A437S9T2_9FIRM</name>
<dbReference type="GO" id="GO:0000976">
    <property type="term" value="F:transcription cis-regulatory region binding"/>
    <property type="evidence" value="ECO:0007669"/>
    <property type="project" value="TreeGrafter"/>
</dbReference>
<dbReference type="Gene3D" id="1.10.10.10">
    <property type="entry name" value="Winged helix-like DNA-binding domain superfamily/Winged helix DNA-binding domain"/>
    <property type="match status" value="1"/>
</dbReference>
<dbReference type="OrthoDB" id="9790454at2"/>
<comment type="caution">
    <text evidence="10">The sequence shown here is derived from an EMBL/GenBank/DDBJ whole genome shotgun (WGS) entry which is preliminary data.</text>
</comment>
<evidence type="ECO:0000256" key="6">
    <source>
        <dbReference type="PROSITE-ProRule" id="PRU00169"/>
    </source>
</evidence>
<dbReference type="Pfam" id="PF00072">
    <property type="entry name" value="Response_reg"/>
    <property type="match status" value="1"/>
</dbReference>
<dbReference type="Gene3D" id="3.40.50.2300">
    <property type="match status" value="1"/>
</dbReference>
<evidence type="ECO:0000313" key="11">
    <source>
        <dbReference type="Proteomes" id="UP000288812"/>
    </source>
</evidence>
<keyword evidence="1 6" id="KW-0597">Phosphoprotein</keyword>
<dbReference type="PROSITE" id="PS50110">
    <property type="entry name" value="RESPONSE_REGULATORY"/>
    <property type="match status" value="1"/>
</dbReference>
<evidence type="ECO:0000256" key="3">
    <source>
        <dbReference type="ARBA" id="ARBA00023015"/>
    </source>
</evidence>
<keyword evidence="2" id="KW-0902">Two-component regulatory system</keyword>
<dbReference type="GO" id="GO:0006355">
    <property type="term" value="P:regulation of DNA-templated transcription"/>
    <property type="evidence" value="ECO:0007669"/>
    <property type="project" value="InterPro"/>
</dbReference>
<gene>
    <name evidence="10" type="ORF">EF514_02420</name>
</gene>
<dbReference type="PANTHER" id="PTHR48111">
    <property type="entry name" value="REGULATOR OF RPOS"/>
    <property type="match status" value="1"/>
</dbReference>
<feature type="domain" description="Response regulatory" evidence="8">
    <location>
        <begin position="4"/>
        <end position="117"/>
    </location>
</feature>
<dbReference type="SMART" id="SM00448">
    <property type="entry name" value="REC"/>
    <property type="match status" value="1"/>
</dbReference>
<dbReference type="InterPro" id="IPR001867">
    <property type="entry name" value="OmpR/PhoB-type_DNA-bd"/>
</dbReference>
<evidence type="ECO:0000259" key="9">
    <source>
        <dbReference type="PROSITE" id="PS51755"/>
    </source>
</evidence>
<organism evidence="10 11">
    <name type="scientific">Anaerosphaera multitolerans</name>
    <dbReference type="NCBI Taxonomy" id="2487351"/>
    <lineage>
        <taxon>Bacteria</taxon>
        <taxon>Bacillati</taxon>
        <taxon>Bacillota</taxon>
        <taxon>Tissierellia</taxon>
        <taxon>Tissierellales</taxon>
        <taxon>Peptoniphilaceae</taxon>
        <taxon>Anaerosphaera</taxon>
    </lineage>
</organism>
<dbReference type="InterPro" id="IPR011006">
    <property type="entry name" value="CheY-like_superfamily"/>
</dbReference>
<feature type="modified residue" description="4-aspartylphosphate" evidence="6">
    <location>
        <position position="53"/>
    </location>
</feature>
<evidence type="ECO:0000256" key="2">
    <source>
        <dbReference type="ARBA" id="ARBA00023012"/>
    </source>
</evidence>
<proteinExistence type="predicted"/>
<dbReference type="FunFam" id="1.10.10.10:FF:000018">
    <property type="entry name" value="DNA-binding response regulator ResD"/>
    <property type="match status" value="1"/>
</dbReference>
<dbReference type="SUPFAM" id="SSF52172">
    <property type="entry name" value="CheY-like"/>
    <property type="match status" value="1"/>
</dbReference>
<dbReference type="Gene3D" id="6.10.250.690">
    <property type="match status" value="1"/>
</dbReference>
<feature type="DNA-binding region" description="OmpR/PhoB-type" evidence="7">
    <location>
        <begin position="130"/>
        <end position="229"/>
    </location>
</feature>
<dbReference type="GO" id="GO:0005829">
    <property type="term" value="C:cytosol"/>
    <property type="evidence" value="ECO:0007669"/>
    <property type="project" value="TreeGrafter"/>
</dbReference>
<dbReference type="InterPro" id="IPR036388">
    <property type="entry name" value="WH-like_DNA-bd_sf"/>
</dbReference>
<dbReference type="SMART" id="SM00862">
    <property type="entry name" value="Trans_reg_C"/>
    <property type="match status" value="1"/>
</dbReference>
<accession>A0A437S9T2</accession>
<evidence type="ECO:0000259" key="8">
    <source>
        <dbReference type="PROSITE" id="PS50110"/>
    </source>
</evidence>
<feature type="domain" description="OmpR/PhoB-type" evidence="9">
    <location>
        <begin position="130"/>
        <end position="229"/>
    </location>
</feature>
<sequence length="230" mass="26266">MNYNILVCDDEKDIVLALEIYLKAEGYEVFKAYDGYEALEILEKEQIHLVLMDLMMPGLDGISTILKIREEKNIPIIILSAKSEITDKIIGLNVGADDYIVKPFNAIELVARVNSVLRRFTTLGSAEIDKDVYSVGRVTLNDSSKEVLVDNVPVSLTPYEYKILLLLMKNKSKVFNSDEIYKEVWEEEAHDVKKVISVHISHLRDKIEINPRKPDLIKSVYGMGYKIEDK</sequence>
<dbReference type="InterPro" id="IPR039420">
    <property type="entry name" value="WalR-like"/>
</dbReference>
<dbReference type="PANTHER" id="PTHR48111:SF2">
    <property type="entry name" value="RESPONSE REGULATOR SAER"/>
    <property type="match status" value="1"/>
</dbReference>
<protein>
    <submittedName>
        <fullName evidence="10">DNA-binding response regulator</fullName>
    </submittedName>
</protein>
<reference evidence="10 11" key="1">
    <citation type="submission" date="2018-11" db="EMBL/GenBank/DDBJ databases">
        <title>Genome sequencing and assembly of Anaerosphaera sp. nov., GS7-6-2.</title>
        <authorList>
            <person name="Rettenmaier R."/>
            <person name="Liebl W."/>
            <person name="Zverlov V."/>
        </authorList>
    </citation>
    <scope>NUCLEOTIDE SEQUENCE [LARGE SCALE GENOMIC DNA]</scope>
    <source>
        <strain evidence="10 11">GS7-6-2</strain>
    </source>
</reference>
<keyword evidence="11" id="KW-1185">Reference proteome</keyword>
<keyword evidence="5" id="KW-0804">Transcription</keyword>